<name>A0AA37V0M5_9BACT</name>
<sequence>MAGVAREVAERVLDAAAELLRLALELDLLAALAGDIAHVRLLRLGWMRGRTGVARGGLQGIGRAVGRETAEDGGA</sequence>
<organism evidence="1 2">
    <name type="scientific">Roseisolibacter agri</name>
    <dbReference type="NCBI Taxonomy" id="2014610"/>
    <lineage>
        <taxon>Bacteria</taxon>
        <taxon>Pseudomonadati</taxon>
        <taxon>Gemmatimonadota</taxon>
        <taxon>Gemmatimonadia</taxon>
        <taxon>Gemmatimonadales</taxon>
        <taxon>Gemmatimonadaceae</taxon>
        <taxon>Roseisolibacter</taxon>
    </lineage>
</organism>
<proteinExistence type="predicted"/>
<dbReference type="Proteomes" id="UP001161325">
    <property type="component" value="Unassembled WGS sequence"/>
</dbReference>
<protein>
    <submittedName>
        <fullName evidence="1">Uncharacterized protein</fullName>
    </submittedName>
</protein>
<comment type="caution">
    <text evidence="1">The sequence shown here is derived from an EMBL/GenBank/DDBJ whole genome shotgun (WGS) entry which is preliminary data.</text>
</comment>
<keyword evidence="2" id="KW-1185">Reference proteome</keyword>
<accession>A0AA37V0M5</accession>
<dbReference type="AlphaFoldDB" id="A0AA37V0M5"/>
<gene>
    <name evidence="1" type="ORF">rosag_13180</name>
</gene>
<dbReference type="EMBL" id="BRXS01000002">
    <property type="protein sequence ID" value="GLC24805.1"/>
    <property type="molecule type" value="Genomic_DNA"/>
</dbReference>
<reference evidence="1" key="1">
    <citation type="submission" date="2022-08" db="EMBL/GenBank/DDBJ databases">
        <title>Draft genome sequencing of Roseisolibacter agri AW1220.</title>
        <authorList>
            <person name="Tobiishi Y."/>
            <person name="Tonouchi A."/>
        </authorList>
    </citation>
    <scope>NUCLEOTIDE SEQUENCE</scope>
    <source>
        <strain evidence="1">AW1220</strain>
    </source>
</reference>
<evidence type="ECO:0000313" key="2">
    <source>
        <dbReference type="Proteomes" id="UP001161325"/>
    </source>
</evidence>
<evidence type="ECO:0000313" key="1">
    <source>
        <dbReference type="EMBL" id="GLC24805.1"/>
    </source>
</evidence>